<organism evidence="1 2">
    <name type="scientific">Coniosporium tulheliwenetii</name>
    <dbReference type="NCBI Taxonomy" id="3383036"/>
    <lineage>
        <taxon>Eukaryota</taxon>
        <taxon>Fungi</taxon>
        <taxon>Dikarya</taxon>
        <taxon>Ascomycota</taxon>
        <taxon>Pezizomycotina</taxon>
        <taxon>Dothideomycetes</taxon>
        <taxon>Dothideomycetes incertae sedis</taxon>
        <taxon>Coniosporium</taxon>
    </lineage>
</organism>
<name>A0ACC2ZP60_9PEZI</name>
<gene>
    <name evidence="1" type="ORF">H2199_000126</name>
</gene>
<protein>
    <submittedName>
        <fullName evidence="1">Uncharacterized protein</fullName>
    </submittedName>
</protein>
<comment type="caution">
    <text evidence="1">The sequence shown here is derived from an EMBL/GenBank/DDBJ whole genome shotgun (WGS) entry which is preliminary data.</text>
</comment>
<dbReference type="EMBL" id="JAPDRP010000001">
    <property type="protein sequence ID" value="KAJ9649351.1"/>
    <property type="molecule type" value="Genomic_DNA"/>
</dbReference>
<evidence type="ECO:0000313" key="2">
    <source>
        <dbReference type="Proteomes" id="UP001172680"/>
    </source>
</evidence>
<accession>A0ACC2ZP60</accession>
<keyword evidence="2" id="KW-1185">Reference proteome</keyword>
<reference evidence="1" key="1">
    <citation type="submission" date="2022-10" db="EMBL/GenBank/DDBJ databases">
        <title>Culturing micro-colonial fungi from biological soil crusts in the Mojave desert and describing Neophaeococcomyces mojavensis, and introducing the new genera and species Taxawa tesnikishii.</title>
        <authorList>
            <person name="Kurbessoian T."/>
            <person name="Stajich J.E."/>
        </authorList>
    </citation>
    <scope>NUCLEOTIDE SEQUENCE</scope>
    <source>
        <strain evidence="1">JES_115</strain>
    </source>
</reference>
<dbReference type="Proteomes" id="UP001172680">
    <property type="component" value="Unassembled WGS sequence"/>
</dbReference>
<proteinExistence type="predicted"/>
<sequence>MDAFYLIFKLICELSFSHLFAVAFLLLALGICTYFVTFTPPGESEGSSHGISGSDQSVIDFLHEEHGPVVCVAPGWYSIGDPEAAAALLNTFTPKVGQSFGFLGSDDGNVQGLIERLAKWNAAVPSHGLPAFMRRLAFLLGNLPTDPDYLESFVVVQLQQRLSHQIDTDYADVCDVLEKCVDKAGTDDLHSIVIACAANIVASSTATAMGIKSALFHIYTNWRVLDNVRRELKAKEREGSLSDIITLQEAEKLPYLQAALKEAVRLHTVSGLPSHVIETDEIIKGHEIPRGSKISISSAAIYRNKSIFGDDSSTFRPERWLAVTPECLELMNSYVRQFGGDTLDLNLAGMVKVIPQIIRRFHLELERGVSREGFGLLASKTSYARSKYGALRWPSIMATMTANRTTTVTITVSDRVRISRSSQWNNSPTVAKDDVSPKAVPNPQRLSGLAPVPNAAEKLSAWNALPTELKVTEGAVAAARWQEILAGQPKVENPAAIEEIFKPWKDSRVLTTKSVVDLKENVQQHEKNDVQASENVATMVEASVPN</sequence>
<evidence type="ECO:0000313" key="1">
    <source>
        <dbReference type="EMBL" id="KAJ9649351.1"/>
    </source>
</evidence>